<feature type="region of interest" description="Disordered" evidence="6">
    <location>
        <begin position="27"/>
        <end position="55"/>
    </location>
</feature>
<dbReference type="PANTHER" id="PTHR43649">
    <property type="entry name" value="ARABINOSE-BINDING PROTEIN-RELATED"/>
    <property type="match status" value="1"/>
</dbReference>
<protein>
    <submittedName>
        <fullName evidence="8">Carbohydrate ABC transporter substrate-binding protein (CUT1 family)</fullName>
    </submittedName>
</protein>
<sequence>MKTTTKKWLTTATSVVLAAGLLAGCGTSNNNNTTNTGDTNAGGNNATTNTGTNNGGTQALSGKLVIWTFFDQVKDMAEQFHAKNPGVTVDVKMFPGDQYQTKLLTALQSGKDVPDIFDLERGYIGKFIDSQFLTDLSAKGGDDLVKDYIPYVQALGRSTDGKLKAISDHSSPGGFWYQKDIAKKYLGTDDPDKISDMVSSWDKIIELGKKVAADSGGKEHLIQNAGDLFDIEAYNTQPWVKDGKLTIDPKWQTVYENQLKIRANNVDAKLPFMSAGWGNALNDGSVVLTSMPAWAGFMIDNKDNKANGKFGVAKTPEGFYVGGTYRGIYSKSPNQDLAYEFIKYIAGTEWQQHNLEKTGNMPGNGAVYEANLDTYKSPFFGEQNILKPYYESVKAMPAIQPDKYGEDILSKWRKAAGDGIANNSSYDDVVAAFKKEVKNTFPEVSVD</sequence>
<evidence type="ECO:0000313" key="8">
    <source>
        <dbReference type="EMBL" id="REE92713.1"/>
    </source>
</evidence>
<dbReference type="AlphaFoldDB" id="A0A3D9SIM1"/>
<dbReference type="Proteomes" id="UP000256304">
    <property type="component" value="Unassembled WGS sequence"/>
</dbReference>
<dbReference type="InterPro" id="IPR050490">
    <property type="entry name" value="Bact_solute-bd_prot1"/>
</dbReference>
<dbReference type="EMBL" id="QTTN01000003">
    <property type="protein sequence ID" value="REE92713.1"/>
    <property type="molecule type" value="Genomic_DNA"/>
</dbReference>
<name>A0A3D9SIM1_9BACL</name>
<evidence type="ECO:0000256" key="6">
    <source>
        <dbReference type="SAM" id="MobiDB-lite"/>
    </source>
</evidence>
<keyword evidence="1" id="KW-1003">Cell membrane</keyword>
<comment type="caution">
    <text evidence="8">The sequence shown here is derived from an EMBL/GenBank/DDBJ whole genome shotgun (WGS) entry which is preliminary data.</text>
</comment>
<feature type="chain" id="PRO_5039420942" evidence="7">
    <location>
        <begin position="24"/>
        <end position="447"/>
    </location>
</feature>
<reference evidence="8 9" key="1">
    <citation type="submission" date="2018-08" db="EMBL/GenBank/DDBJ databases">
        <title>Genomic Encyclopedia of Type Strains, Phase III (KMG-III): the genomes of soil and plant-associated and newly described type strains.</title>
        <authorList>
            <person name="Whitman W."/>
        </authorList>
    </citation>
    <scope>NUCLEOTIDE SEQUENCE [LARGE SCALE GENOMIC DNA]</scope>
    <source>
        <strain evidence="8 9">CGMCC 1.10966</strain>
    </source>
</reference>
<keyword evidence="4" id="KW-0564">Palmitate</keyword>
<evidence type="ECO:0000256" key="1">
    <source>
        <dbReference type="ARBA" id="ARBA00022475"/>
    </source>
</evidence>
<evidence type="ECO:0000256" key="4">
    <source>
        <dbReference type="ARBA" id="ARBA00023139"/>
    </source>
</evidence>
<organism evidence="8 9">
    <name type="scientific">Paenibacillus taihuensis</name>
    <dbReference type="NCBI Taxonomy" id="1156355"/>
    <lineage>
        <taxon>Bacteria</taxon>
        <taxon>Bacillati</taxon>
        <taxon>Bacillota</taxon>
        <taxon>Bacilli</taxon>
        <taxon>Bacillales</taxon>
        <taxon>Paenibacillaceae</taxon>
        <taxon>Paenibacillus</taxon>
    </lineage>
</organism>
<evidence type="ECO:0000256" key="5">
    <source>
        <dbReference type="ARBA" id="ARBA00023288"/>
    </source>
</evidence>
<keyword evidence="9" id="KW-1185">Reference proteome</keyword>
<keyword evidence="3" id="KW-0472">Membrane</keyword>
<proteinExistence type="predicted"/>
<accession>A0A3D9SIM1</accession>
<evidence type="ECO:0000256" key="2">
    <source>
        <dbReference type="ARBA" id="ARBA00022729"/>
    </source>
</evidence>
<dbReference type="SUPFAM" id="SSF53850">
    <property type="entry name" value="Periplasmic binding protein-like II"/>
    <property type="match status" value="1"/>
</dbReference>
<keyword evidence="5" id="KW-0449">Lipoprotein</keyword>
<evidence type="ECO:0000313" key="9">
    <source>
        <dbReference type="Proteomes" id="UP000256304"/>
    </source>
</evidence>
<feature type="signal peptide" evidence="7">
    <location>
        <begin position="1"/>
        <end position="23"/>
    </location>
</feature>
<gene>
    <name evidence="8" type="ORF">A8990_10311</name>
</gene>
<dbReference type="PROSITE" id="PS51257">
    <property type="entry name" value="PROKAR_LIPOPROTEIN"/>
    <property type="match status" value="1"/>
</dbReference>
<dbReference type="InterPro" id="IPR006059">
    <property type="entry name" value="SBP"/>
</dbReference>
<dbReference type="OrthoDB" id="55273at2"/>
<evidence type="ECO:0000256" key="7">
    <source>
        <dbReference type="SAM" id="SignalP"/>
    </source>
</evidence>
<dbReference type="Gene3D" id="3.40.190.10">
    <property type="entry name" value="Periplasmic binding protein-like II"/>
    <property type="match status" value="1"/>
</dbReference>
<dbReference type="RefSeq" id="WP_116187643.1">
    <property type="nucleotide sequence ID" value="NZ_QTTN01000003.1"/>
</dbReference>
<keyword evidence="2 7" id="KW-0732">Signal</keyword>
<dbReference type="Pfam" id="PF01547">
    <property type="entry name" value="SBP_bac_1"/>
    <property type="match status" value="1"/>
</dbReference>
<dbReference type="PANTHER" id="PTHR43649:SF33">
    <property type="entry name" value="POLYGALACTURONAN_RHAMNOGALACTURONAN-BINDING PROTEIN YTCQ"/>
    <property type="match status" value="1"/>
</dbReference>
<evidence type="ECO:0000256" key="3">
    <source>
        <dbReference type="ARBA" id="ARBA00023136"/>
    </source>
</evidence>